<dbReference type="EMBL" id="JACHDO010000001">
    <property type="protein sequence ID" value="MBB5492505.1"/>
    <property type="molecule type" value="Genomic_DNA"/>
</dbReference>
<gene>
    <name evidence="2" type="ORF">HNR07_003642</name>
</gene>
<feature type="compositionally biased region" description="Polar residues" evidence="1">
    <location>
        <begin position="305"/>
        <end position="314"/>
    </location>
</feature>
<dbReference type="Proteomes" id="UP000579647">
    <property type="component" value="Unassembled WGS sequence"/>
</dbReference>
<protein>
    <submittedName>
        <fullName evidence="2">Uncharacterized protein</fullName>
    </submittedName>
</protein>
<organism evidence="2 3">
    <name type="scientific">Nocardiopsis metallicus</name>
    <dbReference type="NCBI Taxonomy" id="179819"/>
    <lineage>
        <taxon>Bacteria</taxon>
        <taxon>Bacillati</taxon>
        <taxon>Actinomycetota</taxon>
        <taxon>Actinomycetes</taxon>
        <taxon>Streptosporangiales</taxon>
        <taxon>Nocardiopsidaceae</taxon>
        <taxon>Nocardiopsis</taxon>
    </lineage>
</organism>
<evidence type="ECO:0000313" key="3">
    <source>
        <dbReference type="Proteomes" id="UP000579647"/>
    </source>
</evidence>
<sequence length="1235" mass="132860">MMRMEGSAMALHTGQDAFVPHARSSAEPLTGQKFIPDLSDTSAQSSFIDSRPEKPAATSTLYIRRFSTKTAAGPEEHTVVGVHVVLAEGHPNGLWRDLHVDRSTQRIDGDNPRVAVGSLRIHCDTLEVRGAFSLPEANVDIFARRLVWADDTASINTSPLLWTVDKARNAANGTPGANGAEGRNAGSLRIFVHGVTSAGDPDFRLLARGGRGQDPGAGEDGKDGDSMEAAPGQYFKYSADMFNSSKTIRFNPPSTYHEYKWQWAWSEKTKGTWGSNRFPQNGSNALPPGVPGNGGHGGTLTTNLSPQDLATSNKGGPAGDQEKDCKGGRAGTPTESAHYKITLWHEAFGTSDASADIHMMDSCDTEPGAGAPGRPASRGASRTPEPVFLDIPNAWLHPLGVQATLECARDLFLAGAREELQALLPVYDKALAEPVPATNAWDGVPPSVWTAAQTEFATMLVRHRAHLDYFGNPAGYTPLLSLSGSIKLYEEETKRALRMMLLSARVADADRGARETAAILSDTIDTVNADSRAAAEQVTAGEARISEVQDLIGTVEGDLRDLATLLTNLRNRLLDEAQNDLRRQATIKSCIKMAGALCQVVPVGQPVLGAVGSLAAVSADLVGADRDSAPDTLSKIGGALTDVTDAVEQAREAKEASKAASGKKPVDWSAVGRGLGSAFSLASEGVKALQVPETEVEAALAKLEAESPEWNDLTRRVREVNEKKVTLFGELGKALNSVGEGFSRLAANAGAVVHLQQKKGRISTDPEAVFAVQQMDQRARTTLQKYLYLLVKSYESALLKRPSVNWDLPKVTQRIADLAKSDREGDPAKLNAEAGELETLFEENLSDLREQLLSAYELLRETTGTQQFALTARQTPQAIDALNKGGGCVLDPLALGLIRPDRQRARLSGVELIELAFDPEGPPVPEDANVTLELVPDEKGIMRRDEDLYLLTSESPVRWGWTIDASGGIDPYTQSLASKDILDFILGSGSANVRGKVSLPPVWSDLALSVLYWPPMKRRDRPKISKLRFKVKVDSSPAPQDQRVLAVLPEGAVGDSVITCPSDLGGRGDGYGPMVRIYKKGRTVDLTAPALSGNAAFEGWDTDEEEPEPGVTSLRVKLDNHVQAVPSWTRQGVVVRSTMDLGQMMQAMGEQEFAQALAEEVEDQESRRELMARAYAQAAAPAAPEPRTQVIRAEPTPESTVVGLVPPRGEPDVMEHGSGWDLVNYRGVVGWVEST</sequence>
<dbReference type="RefSeq" id="WP_184365943.1">
    <property type="nucleotide sequence ID" value="NZ_JACHDO010000001.1"/>
</dbReference>
<feature type="region of interest" description="Disordered" evidence="1">
    <location>
        <begin position="360"/>
        <end position="383"/>
    </location>
</feature>
<dbReference type="AlphaFoldDB" id="A0A840WKY4"/>
<comment type="caution">
    <text evidence="2">The sequence shown here is derived from an EMBL/GenBank/DDBJ whole genome shotgun (WGS) entry which is preliminary data.</text>
</comment>
<proteinExistence type="predicted"/>
<evidence type="ECO:0000256" key="1">
    <source>
        <dbReference type="SAM" id="MobiDB-lite"/>
    </source>
</evidence>
<accession>A0A840WKY4</accession>
<feature type="compositionally biased region" description="Polar residues" evidence="1">
    <location>
        <begin position="274"/>
        <end position="284"/>
    </location>
</feature>
<feature type="region of interest" description="Disordered" evidence="1">
    <location>
        <begin position="208"/>
        <end position="229"/>
    </location>
</feature>
<feature type="compositionally biased region" description="Low complexity" evidence="1">
    <location>
        <begin position="367"/>
        <end position="382"/>
    </location>
</feature>
<keyword evidence="3" id="KW-1185">Reference proteome</keyword>
<evidence type="ECO:0000313" key="2">
    <source>
        <dbReference type="EMBL" id="MBB5492505.1"/>
    </source>
</evidence>
<reference evidence="2 3" key="1">
    <citation type="submission" date="2020-08" db="EMBL/GenBank/DDBJ databases">
        <title>Sequencing the genomes of 1000 actinobacteria strains.</title>
        <authorList>
            <person name="Klenk H.-P."/>
        </authorList>
    </citation>
    <scope>NUCLEOTIDE SEQUENCE [LARGE SCALE GENOMIC DNA]</scope>
    <source>
        <strain evidence="2 3">DSM 44598</strain>
    </source>
</reference>
<feature type="region of interest" description="Disordered" evidence="1">
    <location>
        <begin position="274"/>
        <end position="332"/>
    </location>
</feature>
<name>A0A840WKY4_9ACTN</name>